<reference evidence="2" key="1">
    <citation type="journal article" date="2011" name="Nat. Biotechnol.">
        <title>The genomic sequence of the Chinese hamster ovary (CHO)-K1 cell line.</title>
        <authorList>
            <person name="Xu X."/>
            <person name="Nagarajan H."/>
            <person name="Lewis N.E."/>
            <person name="Pan S."/>
            <person name="Cai Z."/>
            <person name="Liu X."/>
            <person name="Chen W."/>
            <person name="Xie M."/>
            <person name="Wang W."/>
            <person name="Hammond S."/>
            <person name="Andersen M.R."/>
            <person name="Neff N."/>
            <person name="Passarelli B."/>
            <person name="Koh W."/>
            <person name="Fan H.C."/>
            <person name="Wang J."/>
            <person name="Gui Y."/>
            <person name="Lee K.H."/>
            <person name="Betenbaugh M.J."/>
            <person name="Quake S.R."/>
            <person name="Famili I."/>
            <person name="Palsson B.O."/>
            <person name="Wang J."/>
        </authorList>
    </citation>
    <scope>NUCLEOTIDE SEQUENCE [LARGE SCALE GENOMIC DNA]</scope>
    <source>
        <strain evidence="2">CHO K1 cell line</strain>
    </source>
</reference>
<name>G3H3M4_CRIGR</name>
<dbReference type="AlphaFoldDB" id="G3H3M4"/>
<evidence type="ECO:0000313" key="1">
    <source>
        <dbReference type="EMBL" id="EGW02164.1"/>
    </source>
</evidence>
<organism evidence="1 2">
    <name type="scientific">Cricetulus griseus</name>
    <name type="common">Chinese hamster</name>
    <name type="synonym">Cricetulus barabensis griseus</name>
    <dbReference type="NCBI Taxonomy" id="10029"/>
    <lineage>
        <taxon>Eukaryota</taxon>
        <taxon>Metazoa</taxon>
        <taxon>Chordata</taxon>
        <taxon>Craniata</taxon>
        <taxon>Vertebrata</taxon>
        <taxon>Euteleostomi</taxon>
        <taxon>Mammalia</taxon>
        <taxon>Eutheria</taxon>
        <taxon>Euarchontoglires</taxon>
        <taxon>Glires</taxon>
        <taxon>Rodentia</taxon>
        <taxon>Myomorpha</taxon>
        <taxon>Muroidea</taxon>
        <taxon>Cricetidae</taxon>
        <taxon>Cricetinae</taxon>
        <taxon>Cricetulus</taxon>
    </lineage>
</organism>
<accession>G3H3M4</accession>
<dbReference type="Proteomes" id="UP000001075">
    <property type="component" value="Unassembled WGS sequence"/>
</dbReference>
<dbReference type="EMBL" id="JH000127">
    <property type="protein sequence ID" value="EGW02164.1"/>
    <property type="molecule type" value="Genomic_DNA"/>
</dbReference>
<evidence type="ECO:0000313" key="2">
    <source>
        <dbReference type="Proteomes" id="UP000001075"/>
    </source>
</evidence>
<gene>
    <name evidence="1" type="ORF">I79_004813</name>
</gene>
<proteinExistence type="predicted"/>
<protein>
    <submittedName>
        <fullName evidence="1">Uncharacterized protein</fullName>
    </submittedName>
</protein>
<dbReference type="InParanoid" id="G3H3M4"/>
<sequence>MDAFSEFSSGATSGVLSYSCFALVFPILGEAENSTDTPLGENRAGAGPKCPLFRILLSSLALGLRPCLRAYDSSWSSLFFITSPAWLSDCHLLHRQTSSACAGQTLVPYVGISHIPRK</sequence>